<sequence length="306" mass="34323">MWPQSLQEKQEGLMQAILVAFGRAVVSQLHIRMLLLTVVPFVLSMLIWGVVLWFCLNAMMDWTQAFFLENDGFTTASNVLTWLGLATLKTVVVPLISMWILLPLMIFTALIFVGVIAMPFIVRHVGGRHYKGLEQRKGGSFFGSLWTSVSSFLIFLVLWLVSLPLSLIIPFMFVAQALLWGWVTYRVMAYDALADYADAEERKAILKQHRWPLLCIGTLATLLGAAPMLLWLGGAVFLFFLPVFATGAIWLYVLVFVFTGLWFQHYVLQALATYRVEHGDAGPKDVMPLLDLPEIAEPPSPTTPSA</sequence>
<comment type="subcellular location">
    <subcellularLocation>
        <location evidence="1">Membrane</location>
        <topology evidence="1">Multi-pass membrane protein</topology>
    </subcellularLocation>
</comment>
<feature type="transmembrane region" description="Helical" evidence="5">
    <location>
        <begin position="141"/>
        <end position="161"/>
    </location>
</feature>
<evidence type="ECO:0000256" key="1">
    <source>
        <dbReference type="ARBA" id="ARBA00004141"/>
    </source>
</evidence>
<proteinExistence type="predicted"/>
<feature type="transmembrane region" description="Helical" evidence="5">
    <location>
        <begin position="238"/>
        <end position="263"/>
    </location>
</feature>
<dbReference type="EMBL" id="BMDI01000002">
    <property type="protein sequence ID" value="GGI20680.1"/>
    <property type="molecule type" value="Genomic_DNA"/>
</dbReference>
<evidence type="ECO:0000256" key="2">
    <source>
        <dbReference type="ARBA" id="ARBA00022692"/>
    </source>
</evidence>
<keyword evidence="3 5" id="KW-1133">Transmembrane helix</keyword>
<feature type="transmembrane region" description="Helical" evidence="5">
    <location>
        <begin position="98"/>
        <end position="121"/>
    </location>
</feature>
<evidence type="ECO:0000313" key="6">
    <source>
        <dbReference type="EMBL" id="GGI20680.1"/>
    </source>
</evidence>
<feature type="transmembrane region" description="Helical" evidence="5">
    <location>
        <begin position="211"/>
        <end position="232"/>
    </location>
</feature>
<dbReference type="Pfam" id="PF07264">
    <property type="entry name" value="EI24"/>
    <property type="match status" value="1"/>
</dbReference>
<keyword evidence="2 5" id="KW-0812">Transmembrane</keyword>
<gene>
    <name evidence="6" type="ORF">GCM10008066_25240</name>
</gene>
<accession>A0A8J3F455</accession>
<keyword evidence="7" id="KW-1185">Reference proteome</keyword>
<reference evidence="7" key="1">
    <citation type="journal article" date="2019" name="Int. J. Syst. Evol. Microbiol.">
        <title>The Global Catalogue of Microorganisms (GCM) 10K type strain sequencing project: providing services to taxonomists for standard genome sequencing and annotation.</title>
        <authorList>
            <consortium name="The Broad Institute Genomics Platform"/>
            <consortium name="The Broad Institute Genome Sequencing Center for Infectious Disease"/>
            <person name="Wu L."/>
            <person name="Ma J."/>
        </authorList>
    </citation>
    <scope>NUCLEOTIDE SEQUENCE [LARGE SCALE GENOMIC DNA]</scope>
    <source>
        <strain evidence="7">CCM 2767</strain>
    </source>
</reference>
<name>A0A8J3F455_9BURK</name>
<organism evidence="6 7">
    <name type="scientific">Oxalicibacterium faecigallinarum</name>
    <dbReference type="NCBI Taxonomy" id="573741"/>
    <lineage>
        <taxon>Bacteria</taxon>
        <taxon>Pseudomonadati</taxon>
        <taxon>Pseudomonadota</taxon>
        <taxon>Betaproteobacteria</taxon>
        <taxon>Burkholderiales</taxon>
        <taxon>Oxalobacteraceae</taxon>
        <taxon>Oxalicibacterium</taxon>
    </lineage>
</organism>
<keyword evidence="4 5" id="KW-0472">Membrane</keyword>
<dbReference type="InterPro" id="IPR059112">
    <property type="entry name" value="CysZ/EI24"/>
</dbReference>
<feature type="transmembrane region" description="Helical" evidence="5">
    <location>
        <begin position="37"/>
        <end position="60"/>
    </location>
</feature>
<comment type="caution">
    <text evidence="6">The sequence shown here is derived from an EMBL/GenBank/DDBJ whole genome shotgun (WGS) entry which is preliminary data.</text>
</comment>
<evidence type="ECO:0000256" key="4">
    <source>
        <dbReference type="ARBA" id="ARBA00023136"/>
    </source>
</evidence>
<evidence type="ECO:0000256" key="5">
    <source>
        <dbReference type="SAM" id="Phobius"/>
    </source>
</evidence>
<feature type="transmembrane region" description="Helical" evidence="5">
    <location>
        <begin position="167"/>
        <end position="185"/>
    </location>
</feature>
<protein>
    <recommendedName>
        <fullName evidence="8">EI24 domain-containing protein</fullName>
    </recommendedName>
</protein>
<evidence type="ECO:0000313" key="7">
    <source>
        <dbReference type="Proteomes" id="UP000642180"/>
    </source>
</evidence>
<feature type="transmembrane region" description="Helical" evidence="5">
    <location>
        <begin position="72"/>
        <end position="92"/>
    </location>
</feature>
<dbReference type="Proteomes" id="UP000642180">
    <property type="component" value="Unassembled WGS sequence"/>
</dbReference>
<evidence type="ECO:0000256" key="3">
    <source>
        <dbReference type="ARBA" id="ARBA00022989"/>
    </source>
</evidence>
<dbReference type="AlphaFoldDB" id="A0A8J3F455"/>
<evidence type="ECO:0008006" key="8">
    <source>
        <dbReference type="Google" id="ProtNLM"/>
    </source>
</evidence>